<organism evidence="2 3">
    <name type="scientific">Caerostris darwini</name>
    <dbReference type="NCBI Taxonomy" id="1538125"/>
    <lineage>
        <taxon>Eukaryota</taxon>
        <taxon>Metazoa</taxon>
        <taxon>Ecdysozoa</taxon>
        <taxon>Arthropoda</taxon>
        <taxon>Chelicerata</taxon>
        <taxon>Arachnida</taxon>
        <taxon>Araneae</taxon>
        <taxon>Araneomorphae</taxon>
        <taxon>Entelegynae</taxon>
        <taxon>Araneoidea</taxon>
        <taxon>Araneidae</taxon>
        <taxon>Caerostris</taxon>
    </lineage>
</organism>
<feature type="region of interest" description="Disordered" evidence="1">
    <location>
        <begin position="29"/>
        <end position="49"/>
    </location>
</feature>
<sequence length="72" mass="7939">MSLLQERPKRFVDANGWCVPFFSPVVKPSQTCSTTKGGSPGHHPDETKSDRRALFNGSLQTLSLNEGPLWPV</sequence>
<proteinExistence type="predicted"/>
<gene>
    <name evidence="2" type="ORF">CDAR_603621</name>
</gene>
<accession>A0AAV4T4V1</accession>
<reference evidence="2 3" key="1">
    <citation type="submission" date="2021-06" db="EMBL/GenBank/DDBJ databases">
        <title>Caerostris darwini draft genome.</title>
        <authorList>
            <person name="Kono N."/>
            <person name="Arakawa K."/>
        </authorList>
    </citation>
    <scope>NUCLEOTIDE SEQUENCE [LARGE SCALE GENOMIC DNA]</scope>
</reference>
<dbReference type="EMBL" id="BPLQ01009034">
    <property type="protein sequence ID" value="GIY41125.1"/>
    <property type="molecule type" value="Genomic_DNA"/>
</dbReference>
<comment type="caution">
    <text evidence="2">The sequence shown here is derived from an EMBL/GenBank/DDBJ whole genome shotgun (WGS) entry which is preliminary data.</text>
</comment>
<protein>
    <submittedName>
        <fullName evidence="2">Uncharacterized protein</fullName>
    </submittedName>
</protein>
<evidence type="ECO:0000313" key="3">
    <source>
        <dbReference type="Proteomes" id="UP001054837"/>
    </source>
</evidence>
<dbReference type="AlphaFoldDB" id="A0AAV4T4V1"/>
<name>A0AAV4T4V1_9ARAC</name>
<dbReference type="Proteomes" id="UP001054837">
    <property type="component" value="Unassembled WGS sequence"/>
</dbReference>
<keyword evidence="3" id="KW-1185">Reference proteome</keyword>
<evidence type="ECO:0000313" key="2">
    <source>
        <dbReference type="EMBL" id="GIY41125.1"/>
    </source>
</evidence>
<evidence type="ECO:0000256" key="1">
    <source>
        <dbReference type="SAM" id="MobiDB-lite"/>
    </source>
</evidence>